<evidence type="ECO:0000313" key="1">
    <source>
        <dbReference type="EMBL" id="MPM45253.1"/>
    </source>
</evidence>
<dbReference type="EMBL" id="VSSQ01010801">
    <property type="protein sequence ID" value="MPM45253.1"/>
    <property type="molecule type" value="Genomic_DNA"/>
</dbReference>
<dbReference type="AlphaFoldDB" id="A0A645A319"/>
<protein>
    <submittedName>
        <fullName evidence="1">Uncharacterized protein</fullName>
    </submittedName>
</protein>
<organism evidence="1">
    <name type="scientific">bioreactor metagenome</name>
    <dbReference type="NCBI Taxonomy" id="1076179"/>
    <lineage>
        <taxon>unclassified sequences</taxon>
        <taxon>metagenomes</taxon>
        <taxon>ecological metagenomes</taxon>
    </lineage>
</organism>
<comment type="caution">
    <text evidence="1">The sequence shown here is derived from an EMBL/GenBank/DDBJ whole genome shotgun (WGS) entry which is preliminary data.</text>
</comment>
<gene>
    <name evidence="1" type="ORF">SDC9_91939</name>
</gene>
<proteinExistence type="predicted"/>
<reference evidence="1" key="1">
    <citation type="submission" date="2019-08" db="EMBL/GenBank/DDBJ databases">
        <authorList>
            <person name="Kucharzyk K."/>
            <person name="Murdoch R.W."/>
            <person name="Higgins S."/>
            <person name="Loffler F."/>
        </authorList>
    </citation>
    <scope>NUCLEOTIDE SEQUENCE</scope>
</reference>
<sequence>MALDEVQAMVVDKDLAQAAAAVAVTGPAKEQALATVLALGLEPAAAEAMLAVAQLRFRRPYHQGLYHIRNPVTQVVQEVLA</sequence>
<name>A0A645A319_9ZZZZ</name>
<accession>A0A645A319</accession>